<dbReference type="UniPathway" id="UPA00282"/>
<evidence type="ECO:0000313" key="14">
    <source>
        <dbReference type="Proteomes" id="UP000280726"/>
    </source>
</evidence>
<evidence type="ECO:0000259" key="11">
    <source>
        <dbReference type="Pfam" id="PF03007"/>
    </source>
</evidence>
<evidence type="ECO:0000256" key="1">
    <source>
        <dbReference type="ARBA" id="ARBA00004771"/>
    </source>
</evidence>
<evidence type="ECO:0000256" key="6">
    <source>
        <dbReference type="ARBA" id="ARBA00022679"/>
    </source>
</evidence>
<keyword evidence="5" id="KW-0444">Lipid biosynthesis</keyword>
<dbReference type="PANTHER" id="PTHR31650">
    <property type="entry name" value="O-ACYLTRANSFERASE (WSD1-LIKE) FAMILY PROTEIN"/>
    <property type="match status" value="1"/>
</dbReference>
<dbReference type="GO" id="GO:0071731">
    <property type="term" value="P:response to nitric oxide"/>
    <property type="evidence" value="ECO:0007669"/>
    <property type="project" value="TreeGrafter"/>
</dbReference>
<evidence type="ECO:0000313" key="13">
    <source>
        <dbReference type="EMBL" id="RPF29090.1"/>
    </source>
</evidence>
<keyword evidence="9 13" id="KW-0012">Acyltransferase</keyword>
<evidence type="ECO:0000256" key="10">
    <source>
        <dbReference type="ARBA" id="ARBA00048109"/>
    </source>
</evidence>
<dbReference type="Gene3D" id="3.30.559.10">
    <property type="entry name" value="Chloramphenicol acetyltransferase-like domain"/>
    <property type="match status" value="1"/>
</dbReference>
<dbReference type="GO" id="GO:0001666">
    <property type="term" value="P:response to hypoxia"/>
    <property type="evidence" value="ECO:0007669"/>
    <property type="project" value="TreeGrafter"/>
</dbReference>
<feature type="domain" description="O-acyltransferase WSD1-like N-terminal" evidence="11">
    <location>
        <begin position="2"/>
        <end position="172"/>
    </location>
</feature>
<dbReference type="Proteomes" id="UP000280726">
    <property type="component" value="Unassembled WGS sequence"/>
</dbReference>
<proteinExistence type="inferred from homology"/>
<dbReference type="GO" id="GO:0051701">
    <property type="term" value="P:biological process involved in interaction with host"/>
    <property type="evidence" value="ECO:0007669"/>
    <property type="project" value="TreeGrafter"/>
</dbReference>
<evidence type="ECO:0000256" key="7">
    <source>
        <dbReference type="ARBA" id="ARBA00022798"/>
    </source>
</evidence>
<evidence type="ECO:0000256" key="3">
    <source>
        <dbReference type="ARBA" id="ARBA00009587"/>
    </source>
</evidence>
<comment type="pathway">
    <text evidence="1">Glycerolipid metabolism; triacylglycerol biosynthesis.</text>
</comment>
<dbReference type="GO" id="GO:0005886">
    <property type="term" value="C:plasma membrane"/>
    <property type="evidence" value="ECO:0007669"/>
    <property type="project" value="TreeGrafter"/>
</dbReference>
<organism evidence="13 14">
    <name type="scientific">Georgenia muralis</name>
    <dbReference type="NCBI Taxonomy" id="154117"/>
    <lineage>
        <taxon>Bacteria</taxon>
        <taxon>Bacillati</taxon>
        <taxon>Actinomycetota</taxon>
        <taxon>Actinomycetes</taxon>
        <taxon>Micrococcales</taxon>
        <taxon>Bogoriellaceae</taxon>
        <taxon>Georgenia</taxon>
    </lineage>
</organism>
<dbReference type="Pfam" id="PF06974">
    <property type="entry name" value="WS_DGAT_C"/>
    <property type="match status" value="1"/>
</dbReference>
<dbReference type="Pfam" id="PF03007">
    <property type="entry name" value="WS_DGAT_cat"/>
    <property type="match status" value="1"/>
</dbReference>
<dbReference type="InterPro" id="IPR045034">
    <property type="entry name" value="O-acyltransferase_WSD1-like"/>
</dbReference>
<name>A0A3N4ZCP3_9MICO</name>
<evidence type="ECO:0000259" key="12">
    <source>
        <dbReference type="Pfam" id="PF06974"/>
    </source>
</evidence>
<sequence>MRAQALDPPADEAALLEACTRINERPLDRDRPLWEMWLLTGLPGDRVGLFLRLHHVIADGVAVLGLLESLFTGGPGAAGQGPVFDLAEVRDAAGRSPARQGARAATRAGVTGARTAVNRAAETVEVLRAGRAPAVSFNRPVGGRSRIVLARADLARTKAVAHAHGGKVNDVVLAAVAGGARRLLEGRGELTDDLVLRVSVIASLRDPAARPDGAAGNLTGVRVVPVPVGEADPVRRLELIAAHTAAHRGRPPLRPGGRLLRRWMVGVMNHQRMVNLLVSNLPGPTEPLVFAGAPVLELFQLGTNQGNLALSVGVLSYAGTLEIDVVGDVDVVPDLDAFVSGLTDTLVQLGVC</sequence>
<keyword evidence="8" id="KW-0443">Lipid metabolism</keyword>
<dbReference type="InterPro" id="IPR004255">
    <property type="entry name" value="O-acyltransferase_WSD1_N"/>
</dbReference>
<dbReference type="EMBL" id="RKRA01000001">
    <property type="protein sequence ID" value="RPF29090.1"/>
    <property type="molecule type" value="Genomic_DNA"/>
</dbReference>
<gene>
    <name evidence="13" type="ORF">EDD32_3649</name>
</gene>
<dbReference type="PANTHER" id="PTHR31650:SF1">
    <property type="entry name" value="WAX ESTER SYNTHASE_DIACYLGLYCEROL ACYLTRANSFERASE 4-RELATED"/>
    <property type="match status" value="1"/>
</dbReference>
<dbReference type="InterPro" id="IPR023213">
    <property type="entry name" value="CAT-like_dom_sf"/>
</dbReference>
<dbReference type="EC" id="2.3.1.20" evidence="4"/>
<evidence type="ECO:0000256" key="9">
    <source>
        <dbReference type="ARBA" id="ARBA00023315"/>
    </source>
</evidence>
<dbReference type="AlphaFoldDB" id="A0A3N4ZCP3"/>
<keyword evidence="6 13" id="KW-0808">Transferase</keyword>
<dbReference type="GO" id="GO:0019432">
    <property type="term" value="P:triglyceride biosynthetic process"/>
    <property type="evidence" value="ECO:0007669"/>
    <property type="project" value="UniProtKB-UniPathway"/>
</dbReference>
<accession>A0A3N4ZCP3</accession>
<feature type="domain" description="O-acyltransferase WSD1 C-terminal" evidence="12">
    <location>
        <begin position="216"/>
        <end position="348"/>
    </location>
</feature>
<dbReference type="GO" id="GO:0006071">
    <property type="term" value="P:glycerol metabolic process"/>
    <property type="evidence" value="ECO:0007669"/>
    <property type="project" value="UniProtKB-KW"/>
</dbReference>
<dbReference type="InterPro" id="IPR009721">
    <property type="entry name" value="O-acyltransferase_WSD1_C"/>
</dbReference>
<keyword evidence="7" id="KW-0319">Glycerol metabolism</keyword>
<comment type="pathway">
    <text evidence="2">Lipid metabolism.</text>
</comment>
<dbReference type="SUPFAM" id="SSF52777">
    <property type="entry name" value="CoA-dependent acyltransferases"/>
    <property type="match status" value="2"/>
</dbReference>
<reference evidence="13 14" key="1">
    <citation type="submission" date="2018-11" db="EMBL/GenBank/DDBJ databases">
        <title>Sequencing the genomes of 1000 actinobacteria strains.</title>
        <authorList>
            <person name="Klenk H.-P."/>
        </authorList>
    </citation>
    <scope>NUCLEOTIDE SEQUENCE [LARGE SCALE GENOMIC DNA]</scope>
    <source>
        <strain evidence="13 14">DSM 14418</strain>
    </source>
</reference>
<evidence type="ECO:0000256" key="8">
    <source>
        <dbReference type="ARBA" id="ARBA00023098"/>
    </source>
</evidence>
<keyword evidence="14" id="KW-1185">Reference proteome</keyword>
<comment type="caution">
    <text evidence="13">The sequence shown here is derived from an EMBL/GenBank/DDBJ whole genome shotgun (WGS) entry which is preliminary data.</text>
</comment>
<comment type="catalytic activity">
    <reaction evidence="10">
        <text>an acyl-CoA + a 1,2-diacyl-sn-glycerol = a triacyl-sn-glycerol + CoA</text>
        <dbReference type="Rhea" id="RHEA:10868"/>
        <dbReference type="ChEBI" id="CHEBI:17815"/>
        <dbReference type="ChEBI" id="CHEBI:57287"/>
        <dbReference type="ChEBI" id="CHEBI:58342"/>
        <dbReference type="ChEBI" id="CHEBI:64615"/>
        <dbReference type="EC" id="2.3.1.20"/>
    </reaction>
</comment>
<evidence type="ECO:0000256" key="2">
    <source>
        <dbReference type="ARBA" id="ARBA00005189"/>
    </source>
</evidence>
<dbReference type="GO" id="GO:0004144">
    <property type="term" value="F:diacylglycerol O-acyltransferase activity"/>
    <property type="evidence" value="ECO:0007669"/>
    <property type="project" value="UniProtKB-EC"/>
</dbReference>
<evidence type="ECO:0000256" key="4">
    <source>
        <dbReference type="ARBA" id="ARBA00013244"/>
    </source>
</evidence>
<dbReference type="Gene3D" id="3.30.559.30">
    <property type="entry name" value="Nonribosomal peptide synthetase, condensation domain"/>
    <property type="match status" value="1"/>
</dbReference>
<comment type="similarity">
    <text evidence="3">Belongs to the long-chain O-acyltransferase family.</text>
</comment>
<protein>
    <recommendedName>
        <fullName evidence="4">diacylglycerol O-acyltransferase</fullName>
        <ecNumber evidence="4">2.3.1.20</ecNumber>
    </recommendedName>
</protein>
<evidence type="ECO:0000256" key="5">
    <source>
        <dbReference type="ARBA" id="ARBA00022516"/>
    </source>
</evidence>